<organism evidence="2 3">
    <name type="scientific">Actinospica acidithermotolerans</name>
    <dbReference type="NCBI Taxonomy" id="2828514"/>
    <lineage>
        <taxon>Bacteria</taxon>
        <taxon>Bacillati</taxon>
        <taxon>Actinomycetota</taxon>
        <taxon>Actinomycetes</taxon>
        <taxon>Catenulisporales</taxon>
        <taxon>Actinospicaceae</taxon>
        <taxon>Actinospica</taxon>
    </lineage>
</organism>
<evidence type="ECO:0000259" key="1">
    <source>
        <dbReference type="Pfam" id="PF01882"/>
    </source>
</evidence>
<gene>
    <name evidence="2" type="ORF">KDK95_34315</name>
</gene>
<dbReference type="Pfam" id="PF01882">
    <property type="entry name" value="DUF58"/>
    <property type="match status" value="1"/>
</dbReference>
<dbReference type="AlphaFoldDB" id="A0A941EJ06"/>
<protein>
    <submittedName>
        <fullName evidence="2">DUF58 domain-containing protein</fullName>
    </submittedName>
</protein>
<comment type="caution">
    <text evidence="2">The sequence shown here is derived from an EMBL/GenBank/DDBJ whole genome shotgun (WGS) entry which is preliminary data.</text>
</comment>
<dbReference type="PANTHER" id="PTHR33608:SF3">
    <property type="entry name" value="SLR2013 PROTEIN"/>
    <property type="match status" value="1"/>
</dbReference>
<evidence type="ECO:0000313" key="3">
    <source>
        <dbReference type="Proteomes" id="UP000676325"/>
    </source>
</evidence>
<sequence>MKGVVLTGRAGLAAGIGSVVVAATSGLLHVPGLLCVAAFEAVLGAGIALDLAQCGRPQDLEFDRQGDTTARLGTQVRVSMFIRNTGRKPLTGVLRDAWPPSAGNGVYAPAVPPIGDHSASPEPGRGIGDVPLHTPLEPRHAIDLAPGAAQRIDTVLTPSRRGDRRPDLVTVRSIGPLGLAGRQVSREVPWRVRVLPPFHSRKHLPSRLLQLRETDGRSPVLVRGQGSEFDSLREYVMGDDVRSIDWRATARRNDVVVRTWRPERDRHVVIVLDTSRTSAGRVGDEPKLDSAMDAALLLTAVATRAGDRVDLLAYDDDLRASVTGALPGRTLAVFSDTMATLEPALVELDGAGLTRHLLGRVRRRSLIVMLTSLDTASINEGLLPELRQLTRKHTVILASVADPRIAELASARGSANAVFAAASAELSLSVRRRTADELSRIGVDVVDAVPLDFAPALADRYLALKAQGRL</sequence>
<proteinExistence type="predicted"/>
<accession>A0A941EJ06</accession>
<dbReference type="PANTHER" id="PTHR33608">
    <property type="entry name" value="BLL2464 PROTEIN"/>
    <property type="match status" value="1"/>
</dbReference>
<reference evidence="2" key="1">
    <citation type="submission" date="2021-04" db="EMBL/GenBank/DDBJ databases">
        <title>Genome based classification of Actinospica acidithermotolerans sp. nov., an actinobacterium isolated from an Indonesian hot spring.</title>
        <authorList>
            <person name="Kusuma A.B."/>
            <person name="Putra K.E."/>
            <person name="Nafisah S."/>
            <person name="Loh J."/>
            <person name="Nouioui I."/>
            <person name="Goodfellow M."/>
        </authorList>
    </citation>
    <scope>NUCLEOTIDE SEQUENCE</scope>
    <source>
        <strain evidence="2">MGRD01-02</strain>
    </source>
</reference>
<evidence type="ECO:0000313" key="2">
    <source>
        <dbReference type="EMBL" id="MBR7831427.1"/>
    </source>
</evidence>
<name>A0A941EJ06_9ACTN</name>
<dbReference type="Proteomes" id="UP000676325">
    <property type="component" value="Unassembled WGS sequence"/>
</dbReference>
<feature type="domain" description="DUF58" evidence="1">
    <location>
        <begin position="232"/>
        <end position="409"/>
    </location>
</feature>
<dbReference type="InterPro" id="IPR002881">
    <property type="entry name" value="DUF58"/>
</dbReference>
<dbReference type="EMBL" id="JAGSOH010000244">
    <property type="protein sequence ID" value="MBR7831427.1"/>
    <property type="molecule type" value="Genomic_DNA"/>
</dbReference>
<keyword evidence="3" id="KW-1185">Reference proteome</keyword>
<dbReference type="RefSeq" id="WP_212522536.1">
    <property type="nucleotide sequence ID" value="NZ_JAGSOH010000244.1"/>
</dbReference>